<keyword evidence="5" id="KW-0676">Redox-active center</keyword>
<evidence type="ECO:0000259" key="7">
    <source>
        <dbReference type="PROSITE" id="PS51352"/>
    </source>
</evidence>
<dbReference type="Pfam" id="PF00578">
    <property type="entry name" value="AhpC-TSA"/>
    <property type="match status" value="1"/>
</dbReference>
<dbReference type="AlphaFoldDB" id="A0A444QEJ2"/>
<evidence type="ECO:0000256" key="2">
    <source>
        <dbReference type="ARBA" id="ARBA00022748"/>
    </source>
</evidence>
<dbReference type="PROSITE" id="PS00194">
    <property type="entry name" value="THIOREDOXIN_1"/>
    <property type="match status" value="1"/>
</dbReference>
<comment type="subcellular location">
    <subcellularLocation>
        <location evidence="1">Cell envelope</location>
    </subcellularLocation>
</comment>
<keyword evidence="3" id="KW-0735">Signal-anchor</keyword>
<dbReference type="EMBL" id="RZNC01000001">
    <property type="protein sequence ID" value="RWZ67992.1"/>
    <property type="molecule type" value="Genomic_DNA"/>
</dbReference>
<accession>A0A444QEJ2</accession>
<keyword evidence="3" id="KW-0812">Transmembrane</keyword>
<dbReference type="InterPro" id="IPR050553">
    <property type="entry name" value="Thioredoxin_ResA/DsbE_sf"/>
</dbReference>
<dbReference type="InterPro" id="IPR013766">
    <property type="entry name" value="Thioredoxin_domain"/>
</dbReference>
<dbReference type="PANTHER" id="PTHR42852">
    <property type="entry name" value="THIOL:DISULFIDE INTERCHANGE PROTEIN DSBE"/>
    <property type="match status" value="1"/>
</dbReference>
<keyword evidence="9" id="KW-1185">Reference proteome</keyword>
<feature type="domain" description="Thioredoxin" evidence="7">
    <location>
        <begin position="68"/>
        <end position="206"/>
    </location>
</feature>
<dbReference type="GO" id="GO:0016491">
    <property type="term" value="F:oxidoreductase activity"/>
    <property type="evidence" value="ECO:0007669"/>
    <property type="project" value="InterPro"/>
</dbReference>
<gene>
    <name evidence="8" type="ORF">ELQ92_01670</name>
</gene>
<feature type="region of interest" description="Disordered" evidence="6">
    <location>
        <begin position="1"/>
        <end position="38"/>
    </location>
</feature>
<dbReference type="Proteomes" id="UP000288603">
    <property type="component" value="Unassembled WGS sequence"/>
</dbReference>
<feature type="compositionally biased region" description="Basic residues" evidence="6">
    <location>
        <begin position="1"/>
        <end position="12"/>
    </location>
</feature>
<evidence type="ECO:0000313" key="8">
    <source>
        <dbReference type="EMBL" id="RWZ67992.1"/>
    </source>
</evidence>
<evidence type="ECO:0000256" key="6">
    <source>
        <dbReference type="SAM" id="MobiDB-lite"/>
    </source>
</evidence>
<protein>
    <submittedName>
        <fullName evidence="8">TlpA family protein disulfide reductase</fullName>
    </submittedName>
</protein>
<organism evidence="8 9">
    <name type="scientific">Labedella populi</name>
    <dbReference type="NCBI Taxonomy" id="2498850"/>
    <lineage>
        <taxon>Bacteria</taxon>
        <taxon>Bacillati</taxon>
        <taxon>Actinomycetota</taxon>
        <taxon>Actinomycetes</taxon>
        <taxon>Micrococcales</taxon>
        <taxon>Microbacteriaceae</taxon>
        <taxon>Labedella</taxon>
    </lineage>
</organism>
<proteinExistence type="predicted"/>
<dbReference type="GO" id="GO:0030313">
    <property type="term" value="C:cell envelope"/>
    <property type="evidence" value="ECO:0007669"/>
    <property type="project" value="UniProtKB-SubCell"/>
</dbReference>
<evidence type="ECO:0000256" key="3">
    <source>
        <dbReference type="ARBA" id="ARBA00022968"/>
    </source>
</evidence>
<reference evidence="8 9" key="1">
    <citation type="submission" date="2018-12" db="EMBL/GenBank/DDBJ databases">
        <authorList>
            <person name="Li F."/>
        </authorList>
    </citation>
    <scope>NUCLEOTIDE SEQUENCE [LARGE SCALE GENOMIC DNA]</scope>
    <source>
        <strain evidence="8 9">8H24J-4-2</strain>
    </source>
</reference>
<dbReference type="Gene3D" id="3.40.30.10">
    <property type="entry name" value="Glutaredoxin"/>
    <property type="match status" value="1"/>
</dbReference>
<name>A0A444QEJ2_9MICO</name>
<keyword evidence="4" id="KW-1015">Disulfide bond</keyword>
<dbReference type="InterPro" id="IPR000866">
    <property type="entry name" value="AhpC/TSA"/>
</dbReference>
<evidence type="ECO:0000256" key="4">
    <source>
        <dbReference type="ARBA" id="ARBA00023157"/>
    </source>
</evidence>
<dbReference type="GO" id="GO:0016209">
    <property type="term" value="F:antioxidant activity"/>
    <property type="evidence" value="ECO:0007669"/>
    <property type="project" value="InterPro"/>
</dbReference>
<dbReference type="GO" id="GO:0017004">
    <property type="term" value="P:cytochrome complex assembly"/>
    <property type="evidence" value="ECO:0007669"/>
    <property type="project" value="UniProtKB-KW"/>
</dbReference>
<dbReference type="InterPro" id="IPR017937">
    <property type="entry name" value="Thioredoxin_CS"/>
</dbReference>
<dbReference type="CDD" id="cd02966">
    <property type="entry name" value="TlpA_like_family"/>
    <property type="match status" value="1"/>
</dbReference>
<dbReference type="InterPro" id="IPR036249">
    <property type="entry name" value="Thioredoxin-like_sf"/>
</dbReference>
<dbReference type="SUPFAM" id="SSF52833">
    <property type="entry name" value="Thioredoxin-like"/>
    <property type="match status" value="1"/>
</dbReference>
<dbReference type="PANTHER" id="PTHR42852:SF6">
    <property type="entry name" value="THIOL:DISULFIDE INTERCHANGE PROTEIN DSBE"/>
    <property type="match status" value="1"/>
</dbReference>
<keyword evidence="2" id="KW-0201">Cytochrome c-type biogenesis</keyword>
<evidence type="ECO:0000313" key="9">
    <source>
        <dbReference type="Proteomes" id="UP000288603"/>
    </source>
</evidence>
<dbReference type="OrthoDB" id="9796554at2"/>
<evidence type="ECO:0000256" key="1">
    <source>
        <dbReference type="ARBA" id="ARBA00004196"/>
    </source>
</evidence>
<sequence>MALGHRLARRSRRSDLPPPGPSRPHCGSVRCRGSPQRTREGLVRRARAVTALLLTLLLPLTACSSAPAAEQEPAPELVGTDLEGRTRDLADLRGHTVLVTVWASWCAPCREEAPMIRDAATRWEDDGLRVLGINFRDNATTARAFVDSAGLTFPSIVDADGSLSVEWGITGIPQSFVVDADGVIVARRIGPITAEWIDSDVRPVVVAPR</sequence>
<comment type="caution">
    <text evidence="8">The sequence shown here is derived from an EMBL/GenBank/DDBJ whole genome shotgun (WGS) entry which is preliminary data.</text>
</comment>
<evidence type="ECO:0000256" key="5">
    <source>
        <dbReference type="ARBA" id="ARBA00023284"/>
    </source>
</evidence>
<dbReference type="PROSITE" id="PS51352">
    <property type="entry name" value="THIOREDOXIN_2"/>
    <property type="match status" value="1"/>
</dbReference>